<comment type="similarity">
    <text evidence="1">Belongs to the LDH2/MDH2 oxidoreductase family.</text>
</comment>
<dbReference type="InterPro" id="IPR036111">
    <property type="entry name" value="Mal/L-sulfo/L-lacto_DH-like_sf"/>
</dbReference>
<dbReference type="InterPro" id="IPR043143">
    <property type="entry name" value="Mal/L-sulf/L-lact_DH-like_NADP"/>
</dbReference>
<dbReference type="EC" id="1.1.1.37" evidence="3"/>
<dbReference type="SUPFAM" id="SSF89733">
    <property type="entry name" value="L-sulfolactate dehydrogenase-like"/>
    <property type="match status" value="1"/>
</dbReference>
<dbReference type="AlphaFoldDB" id="A0A7Z7LFF2"/>
<dbReference type="EMBL" id="LS974202">
    <property type="protein sequence ID" value="SSC12984.1"/>
    <property type="molecule type" value="Genomic_DNA"/>
</dbReference>
<evidence type="ECO:0000313" key="3">
    <source>
        <dbReference type="EMBL" id="SSC12984.1"/>
    </source>
</evidence>
<dbReference type="KEGG" id="minf:MESINF_1540"/>
<dbReference type="Gene3D" id="3.30.1370.60">
    <property type="entry name" value="Hypothetical oxidoreductase yiak, domain 2"/>
    <property type="match status" value="1"/>
</dbReference>
<dbReference type="Pfam" id="PF02615">
    <property type="entry name" value="Ldh_2"/>
    <property type="match status" value="1"/>
</dbReference>
<organism evidence="3 4">
    <name type="scientific">Mesotoga infera</name>
    <dbReference type="NCBI Taxonomy" id="1236046"/>
    <lineage>
        <taxon>Bacteria</taxon>
        <taxon>Thermotogati</taxon>
        <taxon>Thermotogota</taxon>
        <taxon>Thermotogae</taxon>
        <taxon>Kosmotogales</taxon>
        <taxon>Kosmotogaceae</taxon>
        <taxon>Mesotoga</taxon>
    </lineage>
</organism>
<dbReference type="Proteomes" id="UP000250796">
    <property type="component" value="Chromosome MESINF"/>
</dbReference>
<proteinExistence type="inferred from homology"/>
<keyword evidence="2 3" id="KW-0560">Oxidoreductase</keyword>
<dbReference type="PANTHER" id="PTHR11091:SF0">
    <property type="entry name" value="MALATE DEHYDROGENASE"/>
    <property type="match status" value="1"/>
</dbReference>
<keyword evidence="4" id="KW-1185">Reference proteome</keyword>
<sequence length="375" mass="40543">MGRSLEISFKDVSEMDMTVIDSGSLRNLCVDILIAEGFGQDVSTDIVDVLLEADLRGIPSHGVARLKRYIDERNAGHIKLNKTPSIEYETPLSAVVDGRGGPGQSVSKWAMNLAIEKAGNNLVGFVSVRNSNHYGITAYYSEMALEKDMIGIAMTNSYPLVVPTFGREAVLGTNPFSIAIPGSRHPFILDMATSVVTRGKLEVYDRLAKVIPEGWAVDSLGVDTNSPGEVLANFNNRRPGGILPLGGSGEEFGGHKGYGLSLLVDLVSAGLSFGSWSALTYREGVAGVCHFFGAMDLKLFGEPESMKQQIQSIIDGVVSSEKARGSEKIYYHGEKEELSRMYSLSKGVTLDPKTVRNLVALAERNNLQIPGQLLQ</sequence>
<name>A0A7Z7LFF2_9BACT</name>
<accession>A0A7Z7LFF2</accession>
<dbReference type="GO" id="GO:0030060">
    <property type="term" value="F:L-malate dehydrogenase (NAD+) activity"/>
    <property type="evidence" value="ECO:0007669"/>
    <property type="project" value="UniProtKB-EC"/>
</dbReference>
<evidence type="ECO:0000313" key="4">
    <source>
        <dbReference type="Proteomes" id="UP000250796"/>
    </source>
</evidence>
<evidence type="ECO:0000256" key="2">
    <source>
        <dbReference type="ARBA" id="ARBA00023002"/>
    </source>
</evidence>
<dbReference type="PANTHER" id="PTHR11091">
    <property type="entry name" value="OXIDOREDUCTASE-RELATED"/>
    <property type="match status" value="1"/>
</dbReference>
<gene>
    <name evidence="3" type="primary">mdh</name>
    <name evidence="3" type="ORF">MESINF_1540</name>
</gene>
<evidence type="ECO:0000256" key="1">
    <source>
        <dbReference type="ARBA" id="ARBA00006056"/>
    </source>
</evidence>
<dbReference type="Gene3D" id="1.10.1530.10">
    <property type="match status" value="1"/>
</dbReference>
<dbReference type="InterPro" id="IPR003767">
    <property type="entry name" value="Malate/L-lactate_DH-like"/>
</dbReference>
<dbReference type="InterPro" id="IPR043144">
    <property type="entry name" value="Mal/L-sulf/L-lact_DH-like_ah"/>
</dbReference>
<reference evidence="3 4" key="1">
    <citation type="submission" date="2017-01" db="EMBL/GenBank/DDBJ databases">
        <authorList>
            <person name="Erauso G."/>
        </authorList>
    </citation>
    <scope>NUCLEOTIDE SEQUENCE [LARGE SCALE GENOMIC DNA]</scope>
    <source>
        <strain evidence="3">MESINF1</strain>
    </source>
</reference>
<protein>
    <submittedName>
        <fullName evidence="3">Malate dehydrogenase</fullName>
        <ecNumber evidence="3">1.1.1.37</ecNumber>
    </submittedName>
</protein>